<protein>
    <submittedName>
        <fullName evidence="1">Outer membrane lipoprotein-sorting protein</fullName>
    </submittedName>
</protein>
<evidence type="ECO:0000313" key="1">
    <source>
        <dbReference type="EMBL" id="MBB3675654.1"/>
    </source>
</evidence>
<dbReference type="PANTHER" id="PTHR37507">
    <property type="entry name" value="SPORULATION PROTEIN YDCC"/>
    <property type="match status" value="1"/>
</dbReference>
<dbReference type="Gene3D" id="2.50.20.10">
    <property type="entry name" value="Lipoprotein localisation LolA/LolB/LppX"/>
    <property type="match status" value="1"/>
</dbReference>
<dbReference type="AlphaFoldDB" id="A0A839Y5Y7"/>
<comment type="caution">
    <text evidence="1">The sequence shown here is derived from an EMBL/GenBank/DDBJ whole genome shotgun (WGS) entry which is preliminary data.</text>
</comment>
<accession>A0A839Y5Y7</accession>
<name>A0A839Y5Y7_9ACTN</name>
<sequence length="373" mass="37779">MAGRRTGAAGRWALVGAAVAVLVALPSVIAALPASDAATSAAELRRAVLASDGVAFTGYAQAAGGLDLPVGDQLTGVADLLSDRTTMRAWYRGPTAWRVDVVSPTGETGVHADGAGTWTWDYEDATATRSTPSPLALPAAPDLLPSALGRRLLSEATDEELSRRGADRVAGRDALGLRLVPAEAASSVARVDVWVDAASGVPLRVQVFGEDAAGAGAEAALDTGFLDFSLDTPADDVLAFAVPPGADVRTGEDSRLLQAADRAGRDGDRVARPAELAGLPRRTIEGAPRGVGVYGRGITLLAVSPLPGRVASPLRDALLASPEAVVDELGVRISAGPLGLMLLRGPDGPVLLVGTVSLDALAAAATELTGGDS</sequence>
<reference evidence="1 2" key="1">
    <citation type="submission" date="2020-08" db="EMBL/GenBank/DDBJ databases">
        <title>Sequencing the genomes of 1000 actinobacteria strains.</title>
        <authorList>
            <person name="Klenk H.-P."/>
        </authorList>
    </citation>
    <scope>NUCLEOTIDE SEQUENCE [LARGE SCALE GENOMIC DNA]</scope>
    <source>
        <strain evidence="1 2">DSM 16678</strain>
    </source>
</reference>
<proteinExistence type="predicted"/>
<dbReference type="RefSeq" id="WP_258372722.1">
    <property type="nucleotide sequence ID" value="NZ_JACIBU010000001.1"/>
</dbReference>
<dbReference type="InterPro" id="IPR052944">
    <property type="entry name" value="Sporulation_related"/>
</dbReference>
<evidence type="ECO:0000313" key="2">
    <source>
        <dbReference type="Proteomes" id="UP000580718"/>
    </source>
</evidence>
<dbReference type="Proteomes" id="UP000580718">
    <property type="component" value="Unassembled WGS sequence"/>
</dbReference>
<gene>
    <name evidence="1" type="ORF">FHX36_001389</name>
</gene>
<keyword evidence="1" id="KW-0449">Lipoprotein</keyword>
<organism evidence="1 2">
    <name type="scientific">Modestobacter versicolor</name>
    <dbReference type="NCBI Taxonomy" id="429133"/>
    <lineage>
        <taxon>Bacteria</taxon>
        <taxon>Bacillati</taxon>
        <taxon>Actinomycetota</taxon>
        <taxon>Actinomycetes</taxon>
        <taxon>Geodermatophilales</taxon>
        <taxon>Geodermatophilaceae</taxon>
        <taxon>Modestobacter</taxon>
    </lineage>
</organism>
<dbReference type="EMBL" id="JACIBU010000001">
    <property type="protein sequence ID" value="MBB3675654.1"/>
    <property type="molecule type" value="Genomic_DNA"/>
</dbReference>
<dbReference type="PANTHER" id="PTHR37507:SF2">
    <property type="entry name" value="SPORULATION PROTEIN YDCC"/>
    <property type="match status" value="1"/>
</dbReference>